<dbReference type="PROSITE" id="PS50088">
    <property type="entry name" value="ANK_REPEAT"/>
    <property type="match status" value="1"/>
</dbReference>
<dbReference type="eggNOG" id="KOG4177">
    <property type="taxonomic scope" value="Eukaryota"/>
</dbReference>
<dbReference type="EMBL" id="JPOX01000003">
    <property type="protein sequence ID" value="KFX52215.1"/>
    <property type="molecule type" value="Genomic_DNA"/>
</dbReference>
<comment type="caution">
    <text evidence="4">The sequence shown here is derived from an EMBL/GenBank/DDBJ whole genome shotgun (WGS) entry which is preliminary data.</text>
</comment>
<organism evidence="4">
    <name type="scientific">Talaromyces marneffei PM1</name>
    <dbReference type="NCBI Taxonomy" id="1077442"/>
    <lineage>
        <taxon>Eukaryota</taxon>
        <taxon>Fungi</taxon>
        <taxon>Dikarya</taxon>
        <taxon>Ascomycota</taxon>
        <taxon>Pezizomycotina</taxon>
        <taxon>Eurotiomycetes</taxon>
        <taxon>Eurotiomycetidae</taxon>
        <taxon>Eurotiales</taxon>
        <taxon>Trichocomaceae</taxon>
        <taxon>Talaromyces</taxon>
        <taxon>Talaromyces sect. Talaromyces</taxon>
    </lineage>
</organism>
<dbReference type="CDD" id="cd09917">
    <property type="entry name" value="F-box_SF"/>
    <property type="match status" value="1"/>
</dbReference>
<dbReference type="GO" id="GO:0006396">
    <property type="term" value="P:RNA processing"/>
    <property type="evidence" value="ECO:0007669"/>
    <property type="project" value="TreeGrafter"/>
</dbReference>
<protein>
    <submittedName>
        <fullName evidence="4">Putative ankyrin repeat protein</fullName>
    </submittedName>
</protein>
<name>A0A093VJ54_TALMA</name>
<dbReference type="Pfam" id="PF12796">
    <property type="entry name" value="Ank_2"/>
    <property type="match status" value="1"/>
</dbReference>
<evidence type="ECO:0000313" key="4">
    <source>
        <dbReference type="EMBL" id="KFX52215.1"/>
    </source>
</evidence>
<dbReference type="PANTHER" id="PTHR24141">
    <property type="entry name" value="2-5A-DEPENDENT RIBONUCLEASE"/>
    <property type="match status" value="1"/>
</dbReference>
<keyword evidence="1" id="KW-0677">Repeat</keyword>
<dbReference type="InterPro" id="IPR002110">
    <property type="entry name" value="Ankyrin_rpt"/>
</dbReference>
<dbReference type="PANTHER" id="PTHR24141:SF1">
    <property type="entry name" value="2-5A-DEPENDENT RIBONUCLEASE"/>
    <property type="match status" value="1"/>
</dbReference>
<evidence type="ECO:0000256" key="2">
    <source>
        <dbReference type="ARBA" id="ARBA00023043"/>
    </source>
</evidence>
<dbReference type="SUPFAM" id="SSF48403">
    <property type="entry name" value="Ankyrin repeat"/>
    <property type="match status" value="1"/>
</dbReference>
<dbReference type="GO" id="GO:0003723">
    <property type="term" value="F:RNA binding"/>
    <property type="evidence" value="ECO:0007669"/>
    <property type="project" value="TreeGrafter"/>
</dbReference>
<evidence type="ECO:0000256" key="1">
    <source>
        <dbReference type="ARBA" id="ARBA00022737"/>
    </source>
</evidence>
<accession>A0A093VJ54</accession>
<evidence type="ECO:0000256" key="3">
    <source>
        <dbReference type="PROSITE-ProRule" id="PRU00023"/>
    </source>
</evidence>
<dbReference type="SMART" id="SM00248">
    <property type="entry name" value="ANK"/>
    <property type="match status" value="7"/>
</dbReference>
<dbReference type="Pfam" id="PF13637">
    <property type="entry name" value="Ank_4"/>
    <property type="match status" value="1"/>
</dbReference>
<dbReference type="GO" id="GO:0004540">
    <property type="term" value="F:RNA nuclease activity"/>
    <property type="evidence" value="ECO:0007669"/>
    <property type="project" value="TreeGrafter"/>
</dbReference>
<proteinExistence type="predicted"/>
<dbReference type="AlphaFoldDB" id="A0A093VJ54"/>
<dbReference type="InterPro" id="IPR036770">
    <property type="entry name" value="Ankyrin_rpt-contain_sf"/>
</dbReference>
<dbReference type="HOGENOM" id="CLU_000134_48_0_1"/>
<dbReference type="PROSITE" id="PS50297">
    <property type="entry name" value="ANK_REP_REGION"/>
    <property type="match status" value="1"/>
</dbReference>
<dbReference type="Gene3D" id="1.25.40.20">
    <property type="entry name" value="Ankyrin repeat-containing domain"/>
    <property type="match status" value="4"/>
</dbReference>
<sequence length="298" mass="32446">MAQTLDLPTEILLLIGRCIETEKDINSVCQTSHRFHALFTPYLYKLNVRQGKSSALVWAAEHGRPATARLSLQAGARITASKDGMPLISWAARGGHLEVVKLLLDTGKVQIDFRGSPIYKTALGWAIKCGDEAIVKLLLDAKADVNKRSIDGATPLIAAAKAGHEGIVRLLIETGKVGYDMRDANSCTALFYAVSCGYEDIVERLLETGKVDVNIGDFHCRLPLSYAAEMGYEGIVRLLLETGKVKAYYGGIVKMLMDTGEPVMHIPDQNGQTALSLAEEGGNADILKLLRPEIYEDT</sequence>
<keyword evidence="2 3" id="KW-0040">ANK repeat</keyword>
<reference evidence="4" key="1">
    <citation type="journal article" date="2014" name="PLoS Genet.">
        <title>Signature Gene Expression Reveals Novel Clues to the Molecular Mechanisms of Dimorphic Transition in Penicillium marneffei.</title>
        <authorList>
            <person name="Yang E."/>
            <person name="Wang G."/>
            <person name="Cai J."/>
            <person name="Woo P.C."/>
            <person name="Lau S.K."/>
            <person name="Yuen K.-Y."/>
            <person name="Chow W.-N."/>
            <person name="Lin X."/>
        </authorList>
    </citation>
    <scope>NUCLEOTIDE SEQUENCE [LARGE SCALE GENOMIC DNA]</scope>
    <source>
        <strain evidence="4">PM1</strain>
    </source>
</reference>
<gene>
    <name evidence="4" type="ORF">GQ26_0031450</name>
</gene>
<feature type="repeat" description="ANK" evidence="3">
    <location>
        <begin position="151"/>
        <end position="175"/>
    </location>
</feature>